<protein>
    <submittedName>
        <fullName evidence="1">Uncharacterized protein</fullName>
    </submittedName>
</protein>
<gene>
    <name evidence="1" type="ORF">HELGO_WM4538</name>
</gene>
<name>A0A6S6TR40_9BACT</name>
<sequence>MQKCTHTYTQKQKNEIMALLPDTYSQKEKREILLLLIDLANIYLNVDLD</sequence>
<proteinExistence type="predicted"/>
<dbReference type="EMBL" id="CACVAS010000105">
    <property type="protein sequence ID" value="CAA6817169.1"/>
    <property type="molecule type" value="Genomic_DNA"/>
</dbReference>
<dbReference type="AlphaFoldDB" id="A0A6S6TR40"/>
<reference evidence="1" key="1">
    <citation type="submission" date="2020-01" db="EMBL/GenBank/DDBJ databases">
        <authorList>
            <person name="Meier V. D."/>
            <person name="Meier V D."/>
        </authorList>
    </citation>
    <scope>NUCLEOTIDE SEQUENCE</scope>
    <source>
        <strain evidence="1">HLG_WM_MAG_01</strain>
    </source>
</reference>
<organism evidence="1">
    <name type="scientific">uncultured Sulfurovum sp</name>
    <dbReference type="NCBI Taxonomy" id="269237"/>
    <lineage>
        <taxon>Bacteria</taxon>
        <taxon>Pseudomonadati</taxon>
        <taxon>Campylobacterota</taxon>
        <taxon>Epsilonproteobacteria</taxon>
        <taxon>Campylobacterales</taxon>
        <taxon>Sulfurovaceae</taxon>
        <taxon>Sulfurovum</taxon>
        <taxon>environmental samples</taxon>
    </lineage>
</organism>
<evidence type="ECO:0000313" key="1">
    <source>
        <dbReference type="EMBL" id="CAA6817169.1"/>
    </source>
</evidence>
<accession>A0A6S6TR40</accession>